<feature type="transmembrane region" description="Helical" evidence="7">
    <location>
        <begin position="134"/>
        <end position="155"/>
    </location>
</feature>
<evidence type="ECO:0000256" key="5">
    <source>
        <dbReference type="ARBA" id="ARBA00022989"/>
    </source>
</evidence>
<dbReference type="InterPro" id="IPR039421">
    <property type="entry name" value="Type_1_exporter"/>
</dbReference>
<dbReference type="PROSITE" id="PS50893">
    <property type="entry name" value="ABC_TRANSPORTER_2"/>
    <property type="match status" value="1"/>
</dbReference>
<keyword evidence="5 7" id="KW-1133">Transmembrane helix</keyword>
<dbReference type="CDD" id="cd18585">
    <property type="entry name" value="ABC_6TM_CydC"/>
    <property type="match status" value="1"/>
</dbReference>
<dbReference type="PROSITE" id="PS50929">
    <property type="entry name" value="ABC_TM1F"/>
    <property type="match status" value="1"/>
</dbReference>
<dbReference type="AlphaFoldDB" id="A0A1D7QYP7"/>
<reference evidence="10 11" key="1">
    <citation type="submission" date="2015-08" db="EMBL/GenBank/DDBJ databases">
        <title>The complete genome sequence of Bacillus beveridgei MLTeJB.</title>
        <authorList>
            <person name="Hanson T.E."/>
            <person name="Mesa C."/>
            <person name="Basesman S.M."/>
            <person name="Oremland R.S."/>
        </authorList>
    </citation>
    <scope>NUCLEOTIDE SEQUENCE [LARGE SCALE GENOMIC DNA]</scope>
    <source>
        <strain evidence="10 11">MLTeJB</strain>
    </source>
</reference>
<dbReference type="GO" id="GO:0034040">
    <property type="term" value="F:ATPase-coupled lipid transmembrane transporter activity"/>
    <property type="evidence" value="ECO:0007669"/>
    <property type="project" value="TreeGrafter"/>
</dbReference>
<dbReference type="InterPro" id="IPR003439">
    <property type="entry name" value="ABC_transporter-like_ATP-bd"/>
</dbReference>
<dbReference type="EMBL" id="CP012502">
    <property type="protein sequence ID" value="AOM84122.1"/>
    <property type="molecule type" value="Genomic_DNA"/>
</dbReference>
<name>A0A1D7QYP7_9BACI</name>
<dbReference type="GO" id="GO:0005886">
    <property type="term" value="C:plasma membrane"/>
    <property type="evidence" value="ECO:0007669"/>
    <property type="project" value="UniProtKB-SubCell"/>
</dbReference>
<keyword evidence="6 7" id="KW-0472">Membrane</keyword>
<dbReference type="NCBIfam" id="TIGR02868">
    <property type="entry name" value="CydC"/>
    <property type="match status" value="1"/>
</dbReference>
<dbReference type="PANTHER" id="PTHR24221:SF653">
    <property type="entry name" value="TRANSPORT ATP-BINDING PROTEIN CYDC"/>
    <property type="match status" value="1"/>
</dbReference>
<dbReference type="Pfam" id="PF00005">
    <property type="entry name" value="ABC_tran"/>
    <property type="match status" value="1"/>
</dbReference>
<feature type="domain" description="ABC transmembrane type-1" evidence="9">
    <location>
        <begin position="21"/>
        <end position="306"/>
    </location>
</feature>
<dbReference type="KEGG" id="bbev:BBEV_2785"/>
<dbReference type="SUPFAM" id="SSF52540">
    <property type="entry name" value="P-loop containing nucleoside triphosphate hydrolases"/>
    <property type="match status" value="1"/>
</dbReference>
<dbReference type="GO" id="GO:0016887">
    <property type="term" value="F:ATP hydrolysis activity"/>
    <property type="evidence" value="ECO:0007669"/>
    <property type="project" value="InterPro"/>
</dbReference>
<dbReference type="InterPro" id="IPR003593">
    <property type="entry name" value="AAA+_ATPase"/>
</dbReference>
<evidence type="ECO:0000313" key="11">
    <source>
        <dbReference type="Proteomes" id="UP000094463"/>
    </source>
</evidence>
<evidence type="ECO:0000259" key="9">
    <source>
        <dbReference type="PROSITE" id="PS50929"/>
    </source>
</evidence>
<gene>
    <name evidence="10" type="primary">cydC-2</name>
    <name evidence="10" type="ORF">BBEV_2785</name>
</gene>
<keyword evidence="4 10" id="KW-0067">ATP-binding</keyword>
<dbReference type="GO" id="GO:0005524">
    <property type="term" value="F:ATP binding"/>
    <property type="evidence" value="ECO:0007669"/>
    <property type="project" value="UniProtKB-KW"/>
</dbReference>
<comment type="subcellular location">
    <subcellularLocation>
        <location evidence="1">Cell membrane</location>
        <topology evidence="1">Multi-pass membrane protein</topology>
    </subcellularLocation>
</comment>
<evidence type="ECO:0000256" key="6">
    <source>
        <dbReference type="ARBA" id="ARBA00023136"/>
    </source>
</evidence>
<evidence type="ECO:0000256" key="1">
    <source>
        <dbReference type="ARBA" id="ARBA00004651"/>
    </source>
</evidence>
<evidence type="ECO:0000256" key="7">
    <source>
        <dbReference type="SAM" id="Phobius"/>
    </source>
</evidence>
<keyword evidence="3" id="KW-0547">Nucleotide-binding</keyword>
<keyword evidence="2 7" id="KW-0812">Transmembrane</keyword>
<dbReference type="InterPro" id="IPR014223">
    <property type="entry name" value="ABC_CydC/D"/>
</dbReference>
<feature type="transmembrane region" description="Helical" evidence="7">
    <location>
        <begin position="275"/>
        <end position="295"/>
    </location>
</feature>
<evidence type="ECO:0000256" key="4">
    <source>
        <dbReference type="ARBA" id="ARBA00022840"/>
    </source>
</evidence>
<dbReference type="GO" id="GO:0140359">
    <property type="term" value="F:ABC-type transporter activity"/>
    <property type="evidence" value="ECO:0007669"/>
    <property type="project" value="InterPro"/>
</dbReference>
<evidence type="ECO:0000256" key="2">
    <source>
        <dbReference type="ARBA" id="ARBA00022692"/>
    </source>
</evidence>
<feature type="transmembrane region" description="Helical" evidence="7">
    <location>
        <begin position="161"/>
        <end position="180"/>
    </location>
</feature>
<dbReference type="Proteomes" id="UP000094463">
    <property type="component" value="Chromosome"/>
</dbReference>
<dbReference type="OrthoDB" id="9802264at2"/>
<dbReference type="SMART" id="SM00382">
    <property type="entry name" value="AAA"/>
    <property type="match status" value="1"/>
</dbReference>
<dbReference type="InterPro" id="IPR011527">
    <property type="entry name" value="ABC1_TM_dom"/>
</dbReference>
<proteinExistence type="predicted"/>
<dbReference type="STRING" id="632773.BBEV_2785"/>
<evidence type="ECO:0000256" key="3">
    <source>
        <dbReference type="ARBA" id="ARBA00022741"/>
    </source>
</evidence>
<dbReference type="PANTHER" id="PTHR24221">
    <property type="entry name" value="ATP-BINDING CASSETTE SUB-FAMILY B"/>
    <property type="match status" value="1"/>
</dbReference>
<feature type="transmembrane region" description="Helical" evidence="7">
    <location>
        <begin position="53"/>
        <end position="71"/>
    </location>
</feature>
<dbReference type="InterPro" id="IPR027417">
    <property type="entry name" value="P-loop_NTPase"/>
</dbReference>
<feature type="domain" description="ABC transporter" evidence="8">
    <location>
        <begin position="336"/>
        <end position="565"/>
    </location>
</feature>
<dbReference type="Pfam" id="PF00664">
    <property type="entry name" value="ABC_membrane"/>
    <property type="match status" value="1"/>
</dbReference>
<dbReference type="GO" id="GO:0045454">
    <property type="term" value="P:cell redox homeostasis"/>
    <property type="evidence" value="ECO:0007669"/>
    <property type="project" value="InterPro"/>
</dbReference>
<dbReference type="Gene3D" id="3.40.50.300">
    <property type="entry name" value="P-loop containing nucleotide triphosphate hydrolases"/>
    <property type="match status" value="1"/>
</dbReference>
<dbReference type="PATRIC" id="fig|632773.3.peg.2929"/>
<sequence length="573" mass="63949">MMRDAKPILKLMLLEKKGVMLAALLGFLAAGASVGLLASSGYLISSAALQPPLYTLTATIVLVRFFGLLRAGSRYGERYFSHQSTFTILSHIRTHYFDRVVANIPGMFRTYRSGDLLSRITGDVENLQFFFLRVVYPPVVMLLVFMATIVFASLYSMTAAFLLFVGFLLTGGVIPAWFALKNRHSSANVRLKRGELATEVTEWMSGFRELKMHGQASGKAKDVHHVSKRYATEQEREQQELRGSESVNVLAGLMITWLLTFFVSLEVQNGDLHGVWLAALILISLSVFESANPMASFPKNAETSRQSAERLNLAQSEETPGVIEAESVSVNEIDALQCARCDFTYPSSERKSLEQVSLELNSGTRTAIVGASGSGKTTLMHLLLGIYMPQSGHVLVNGTPLDKVNLEDYWANCRFSLQENHFYYGSVRENLQLANPTVDDQTMLDALSAMALQNLTLDDIVEEEAKNLSGGERQRLALTRAWLQEAPFWVLDEPLSALDMTTYDQVMHKVLAKSRQDIFLLITHQLRGLEKMDQIIVMDKGRIVEQGSYTDLVSAEGWFRELLTIEDELLETS</sequence>
<evidence type="ECO:0000259" key="8">
    <source>
        <dbReference type="PROSITE" id="PS50893"/>
    </source>
</evidence>
<organism evidence="10 11">
    <name type="scientific">Salisediminibacterium beveridgei</name>
    <dbReference type="NCBI Taxonomy" id="632773"/>
    <lineage>
        <taxon>Bacteria</taxon>
        <taxon>Bacillati</taxon>
        <taxon>Bacillota</taxon>
        <taxon>Bacilli</taxon>
        <taxon>Bacillales</taxon>
        <taxon>Bacillaceae</taxon>
        <taxon>Salisediminibacterium</taxon>
    </lineage>
</organism>
<feature type="transmembrane region" description="Helical" evidence="7">
    <location>
        <begin position="246"/>
        <end position="263"/>
    </location>
</feature>
<dbReference type="Gene3D" id="1.20.1560.10">
    <property type="entry name" value="ABC transporter type 1, transmembrane domain"/>
    <property type="match status" value="1"/>
</dbReference>
<dbReference type="GO" id="GO:0034775">
    <property type="term" value="P:glutathione transmembrane transport"/>
    <property type="evidence" value="ECO:0007669"/>
    <property type="project" value="InterPro"/>
</dbReference>
<dbReference type="InterPro" id="IPR036640">
    <property type="entry name" value="ABC1_TM_sf"/>
</dbReference>
<protein>
    <submittedName>
        <fullName evidence="10">Transport ATP-binding protein CydC</fullName>
    </submittedName>
</protein>
<evidence type="ECO:0000313" key="10">
    <source>
        <dbReference type="EMBL" id="AOM84122.1"/>
    </source>
</evidence>
<dbReference type="SUPFAM" id="SSF90123">
    <property type="entry name" value="ABC transporter transmembrane region"/>
    <property type="match status" value="1"/>
</dbReference>
<keyword evidence="11" id="KW-1185">Reference proteome</keyword>
<accession>A0A1D7QYP7</accession>